<protein>
    <recommendedName>
        <fullName evidence="12">FAD-binding FR-type domain-containing protein</fullName>
    </recommendedName>
</protein>
<dbReference type="InterPro" id="IPR013121">
    <property type="entry name" value="Fe_red_NAD-bd_6"/>
</dbReference>
<dbReference type="STRING" id="597362.K5XKW4"/>
<evidence type="ECO:0000256" key="7">
    <source>
        <dbReference type="ARBA" id="ARBA00023002"/>
    </source>
</evidence>
<dbReference type="GO" id="GO:0006826">
    <property type="term" value="P:iron ion transport"/>
    <property type="evidence" value="ECO:0007669"/>
    <property type="project" value="TreeGrafter"/>
</dbReference>
<dbReference type="FunCoup" id="K5XKW4">
    <property type="interactions" value="182"/>
</dbReference>
<dbReference type="RefSeq" id="XP_007334267.1">
    <property type="nucleotide sequence ID" value="XM_007334205.1"/>
</dbReference>
<dbReference type="eggNOG" id="KOG0039">
    <property type="taxonomic scope" value="Eukaryota"/>
</dbReference>
<evidence type="ECO:0000259" key="12">
    <source>
        <dbReference type="PROSITE" id="PS51384"/>
    </source>
</evidence>
<dbReference type="GO" id="GO:0005886">
    <property type="term" value="C:plasma membrane"/>
    <property type="evidence" value="ECO:0007669"/>
    <property type="project" value="TreeGrafter"/>
</dbReference>
<evidence type="ECO:0000256" key="6">
    <source>
        <dbReference type="ARBA" id="ARBA00022989"/>
    </source>
</evidence>
<dbReference type="InterPro" id="IPR013112">
    <property type="entry name" value="FAD-bd_8"/>
</dbReference>
<dbReference type="Pfam" id="PF08022">
    <property type="entry name" value="FAD_binding_8"/>
    <property type="match status" value="1"/>
</dbReference>
<dbReference type="Pfam" id="PF08030">
    <property type="entry name" value="NAD_binding_6"/>
    <property type="match status" value="1"/>
</dbReference>
<dbReference type="HOGENOM" id="CLU_017408_2_0_1"/>
<dbReference type="InterPro" id="IPR051410">
    <property type="entry name" value="Ferric/Cupric_Reductase"/>
</dbReference>
<dbReference type="PANTHER" id="PTHR32361">
    <property type="entry name" value="FERRIC/CUPRIC REDUCTASE TRANSMEMBRANE COMPONENT"/>
    <property type="match status" value="1"/>
</dbReference>
<dbReference type="OMA" id="LNYVHRW"/>
<dbReference type="GeneID" id="18825991"/>
<keyword evidence="10" id="KW-0325">Glycoprotein</keyword>
<evidence type="ECO:0000313" key="13">
    <source>
        <dbReference type="EMBL" id="EKM75125.1"/>
    </source>
</evidence>
<evidence type="ECO:0000256" key="9">
    <source>
        <dbReference type="ARBA" id="ARBA00023136"/>
    </source>
</evidence>
<keyword evidence="7" id="KW-0560">Oxidoreductase</keyword>
<evidence type="ECO:0000256" key="11">
    <source>
        <dbReference type="SAM" id="Phobius"/>
    </source>
</evidence>
<proteinExistence type="inferred from homology"/>
<dbReference type="Pfam" id="PF01794">
    <property type="entry name" value="Ferric_reduct"/>
    <property type="match status" value="1"/>
</dbReference>
<dbReference type="SUPFAM" id="SSF52343">
    <property type="entry name" value="Ferredoxin reductase-like, C-terminal NADP-linked domain"/>
    <property type="match status" value="1"/>
</dbReference>
<comment type="similarity">
    <text evidence="2">Belongs to the ferric reductase (FRE) family.</text>
</comment>
<feature type="transmembrane region" description="Helical" evidence="11">
    <location>
        <begin position="158"/>
        <end position="182"/>
    </location>
</feature>
<evidence type="ECO:0000256" key="5">
    <source>
        <dbReference type="ARBA" id="ARBA00022982"/>
    </source>
</evidence>
<name>K5XKW4_AGABU</name>
<keyword evidence="3" id="KW-0813">Transport</keyword>
<keyword evidence="8" id="KW-0406">Ion transport</keyword>
<dbReference type="GO" id="GO:0015677">
    <property type="term" value="P:copper ion import"/>
    <property type="evidence" value="ECO:0007669"/>
    <property type="project" value="TreeGrafter"/>
</dbReference>
<evidence type="ECO:0000256" key="3">
    <source>
        <dbReference type="ARBA" id="ARBA00022448"/>
    </source>
</evidence>
<feature type="transmembrane region" description="Helical" evidence="11">
    <location>
        <begin position="258"/>
        <end position="279"/>
    </location>
</feature>
<feature type="domain" description="FAD-binding FR-type" evidence="12">
    <location>
        <begin position="298"/>
        <end position="418"/>
    </location>
</feature>
<evidence type="ECO:0000256" key="1">
    <source>
        <dbReference type="ARBA" id="ARBA00004141"/>
    </source>
</evidence>
<reference evidence="14" key="1">
    <citation type="journal article" date="2012" name="Proc. Natl. Acad. Sci. U.S.A.">
        <title>Genome sequence of the button mushroom Agaricus bisporus reveals mechanisms governing adaptation to a humic-rich ecological niche.</title>
        <authorList>
            <person name="Morin E."/>
            <person name="Kohler A."/>
            <person name="Baker A.R."/>
            <person name="Foulongne-Oriol M."/>
            <person name="Lombard V."/>
            <person name="Nagy L.G."/>
            <person name="Ohm R.A."/>
            <person name="Patyshakuliyeva A."/>
            <person name="Brun A."/>
            <person name="Aerts A.L."/>
            <person name="Bailey A.M."/>
            <person name="Billette C."/>
            <person name="Coutinho P.M."/>
            <person name="Deakin G."/>
            <person name="Doddapaneni H."/>
            <person name="Floudas D."/>
            <person name="Grimwood J."/>
            <person name="Hilden K."/>
            <person name="Kuees U."/>
            <person name="LaButti K.M."/>
            <person name="Lapidus A."/>
            <person name="Lindquist E.A."/>
            <person name="Lucas S.M."/>
            <person name="Murat C."/>
            <person name="Riley R.W."/>
            <person name="Salamov A.A."/>
            <person name="Schmutz J."/>
            <person name="Subramanian V."/>
            <person name="Woesten H.A.B."/>
            <person name="Xu J."/>
            <person name="Eastwood D.C."/>
            <person name="Foster G.D."/>
            <person name="Sonnenberg A.S."/>
            <person name="Cullen D."/>
            <person name="de Vries R.P."/>
            <person name="Lundell T."/>
            <person name="Hibbett D.S."/>
            <person name="Henrissat B."/>
            <person name="Burton K.S."/>
            <person name="Kerrigan R.W."/>
            <person name="Challen M.P."/>
            <person name="Grigoriev I.V."/>
            <person name="Martin F."/>
        </authorList>
    </citation>
    <scope>NUCLEOTIDE SEQUENCE [LARGE SCALE GENOMIC DNA]</scope>
    <source>
        <strain evidence="14">JB137-S8 / ATCC MYA-4627 / FGSC 10392</strain>
    </source>
</reference>
<dbReference type="InParanoid" id="K5XKW4"/>
<evidence type="ECO:0000256" key="4">
    <source>
        <dbReference type="ARBA" id="ARBA00022692"/>
    </source>
</evidence>
<sequence>MADTGTPPVIPVEFKQYDSYAEAPAWQLKFSVVWVAAVGIFILFSLPRLIRGIRSRRAMHDIFGVTEDVDKYMTLFDRDFYDDDAKSNNVPMRQIPRRDWRKNWLSKVLNLAGATFLWTVPRLELNIGQIFVITGYLITVILCMVIEAPLLENSNRAGFIVLAQFPVVFLFATKNSILSLLLGPGYGYERLNYVHRWCGRGMLIAAAVHGALWIKNHLTWGFPIIGQQKETSGVASLGLLCAITITSVKSVRRAYYDYFYILHLFSFVAFFVTVCYHSIYAPPWIFPPLAFLGLDLLLRFLRFRIKDATLTPLAKQLTMINIPYCTDGWTAGQHVRIRVFFGGRIFESHPLTIMTAPPSISCVSDVYTPGITLGARVTGDWTRALNKYAQEKRCLDSKVSSTQVQVMLDGPYGGCSLDLGRYETVLLFAGGSGVTFTLGMLDDIVGRCVRLGRPNGERTRRIEFAWCVKSFGTIEWFAPALMELAAKTASSDGSSTPLSLHISVYVTCLCDPEAVPPIPNCDVTILRPHVHHILSDLINPPFSQLPLAKFPSPKSPKKTLTSINQHEIPTLPSLTSSASNDDQDSVLVTEPGHVMTTREGDDIEFTGGLDPHISRKLPWLGDGGGVGVCASGPTSLVREAANAVAQMKLSKRGLEMGGIDIHVEPYAL</sequence>
<keyword evidence="9 11" id="KW-0472">Membrane</keyword>
<comment type="subcellular location">
    <subcellularLocation>
        <location evidence="1">Membrane</location>
        <topology evidence="1">Multi-pass membrane protein</topology>
    </subcellularLocation>
</comment>
<dbReference type="SFLD" id="SFLDG01168">
    <property type="entry name" value="Ferric_reductase_subgroup_(FRE"/>
    <property type="match status" value="1"/>
</dbReference>
<dbReference type="KEGG" id="abp:AGABI1DRAFT123369"/>
<keyword evidence="4 11" id="KW-0812">Transmembrane</keyword>
<organism evidence="13 14">
    <name type="scientific">Agaricus bisporus var. burnettii (strain JB137-S8 / ATCC MYA-4627 / FGSC 10392)</name>
    <name type="common">White button mushroom</name>
    <dbReference type="NCBI Taxonomy" id="597362"/>
    <lineage>
        <taxon>Eukaryota</taxon>
        <taxon>Fungi</taxon>
        <taxon>Dikarya</taxon>
        <taxon>Basidiomycota</taxon>
        <taxon>Agaricomycotina</taxon>
        <taxon>Agaricomycetes</taxon>
        <taxon>Agaricomycetidae</taxon>
        <taxon>Agaricales</taxon>
        <taxon>Agaricineae</taxon>
        <taxon>Agaricaceae</taxon>
        <taxon>Agaricus</taxon>
    </lineage>
</organism>
<keyword evidence="6 11" id="KW-1133">Transmembrane helix</keyword>
<dbReference type="GO" id="GO:0000293">
    <property type="term" value="F:ferric-chelate reductase activity"/>
    <property type="evidence" value="ECO:0007669"/>
    <property type="project" value="UniProtKB-ARBA"/>
</dbReference>
<gene>
    <name evidence="13" type="ORF">AGABI1DRAFT_123369</name>
</gene>
<dbReference type="OrthoDB" id="3944240at2759"/>
<evidence type="ECO:0000256" key="2">
    <source>
        <dbReference type="ARBA" id="ARBA00006278"/>
    </source>
</evidence>
<dbReference type="PANTHER" id="PTHR32361:SF9">
    <property type="entry name" value="FERRIC REDUCTASE TRANSMEMBRANE COMPONENT 3-RELATED"/>
    <property type="match status" value="1"/>
</dbReference>
<dbReference type="GO" id="GO:0006879">
    <property type="term" value="P:intracellular iron ion homeostasis"/>
    <property type="evidence" value="ECO:0007669"/>
    <property type="project" value="TreeGrafter"/>
</dbReference>
<dbReference type="EMBL" id="JH971419">
    <property type="protein sequence ID" value="EKM75125.1"/>
    <property type="molecule type" value="Genomic_DNA"/>
</dbReference>
<dbReference type="SFLD" id="SFLDS00052">
    <property type="entry name" value="Ferric_Reductase_Domain"/>
    <property type="match status" value="1"/>
</dbReference>
<accession>K5XKW4</accession>
<dbReference type="PROSITE" id="PS51384">
    <property type="entry name" value="FAD_FR"/>
    <property type="match status" value="1"/>
</dbReference>
<dbReference type="InterPro" id="IPR017927">
    <property type="entry name" value="FAD-bd_FR_type"/>
</dbReference>
<keyword evidence="5" id="KW-0249">Electron transport</keyword>
<dbReference type="AlphaFoldDB" id="K5XKW4"/>
<dbReference type="Gene3D" id="3.40.50.80">
    <property type="entry name" value="Nucleotide-binding domain of ferredoxin-NADP reductase (FNR) module"/>
    <property type="match status" value="1"/>
</dbReference>
<evidence type="ECO:0000256" key="8">
    <source>
        <dbReference type="ARBA" id="ARBA00023065"/>
    </source>
</evidence>
<dbReference type="InterPro" id="IPR013130">
    <property type="entry name" value="Fe3_Rdtase_TM_dom"/>
</dbReference>
<feature type="transmembrane region" description="Helical" evidence="11">
    <location>
        <begin position="32"/>
        <end position="50"/>
    </location>
</feature>
<dbReference type="CDD" id="cd06186">
    <property type="entry name" value="NOX_Duox_like_FAD_NADP"/>
    <property type="match status" value="1"/>
</dbReference>
<feature type="transmembrane region" description="Helical" evidence="11">
    <location>
        <begin position="127"/>
        <end position="146"/>
    </location>
</feature>
<evidence type="ECO:0000256" key="10">
    <source>
        <dbReference type="ARBA" id="ARBA00023180"/>
    </source>
</evidence>
<evidence type="ECO:0000313" key="14">
    <source>
        <dbReference type="Proteomes" id="UP000008493"/>
    </source>
</evidence>
<dbReference type="InterPro" id="IPR039261">
    <property type="entry name" value="FNR_nucleotide-bd"/>
</dbReference>
<dbReference type="Proteomes" id="UP000008493">
    <property type="component" value="Unassembled WGS sequence"/>
</dbReference>
<keyword evidence="14" id="KW-1185">Reference proteome</keyword>